<proteinExistence type="predicted"/>
<accession>A0ABX4CYE7</accession>
<protein>
    <submittedName>
        <fullName evidence="1">Oxidoreductase</fullName>
    </submittedName>
</protein>
<dbReference type="Proteomes" id="UP000198381">
    <property type="component" value="Unassembled WGS sequence"/>
</dbReference>
<evidence type="ECO:0000313" key="2">
    <source>
        <dbReference type="Proteomes" id="UP000198381"/>
    </source>
</evidence>
<evidence type="ECO:0000313" key="1">
    <source>
        <dbReference type="EMBL" id="OXB09529.1"/>
    </source>
</evidence>
<dbReference type="RefSeq" id="WP_089057035.1">
    <property type="nucleotide sequence ID" value="NZ_MUHD01000011.1"/>
</dbReference>
<keyword evidence="2" id="KW-1185">Reference proteome</keyword>
<dbReference type="EMBL" id="MUHD01000011">
    <property type="protein sequence ID" value="OXB09529.1"/>
    <property type="molecule type" value="Genomic_DNA"/>
</dbReference>
<organism evidence="1 2">
    <name type="scientific">Flavobacterium plurextorum</name>
    <dbReference type="NCBI Taxonomy" id="1114867"/>
    <lineage>
        <taxon>Bacteria</taxon>
        <taxon>Pseudomonadati</taxon>
        <taxon>Bacteroidota</taxon>
        <taxon>Flavobacteriia</taxon>
        <taxon>Flavobacteriales</taxon>
        <taxon>Flavobacteriaceae</taxon>
        <taxon>Flavobacterium</taxon>
    </lineage>
</organism>
<gene>
    <name evidence="1" type="ORF">B0A81_05185</name>
</gene>
<comment type="caution">
    <text evidence="1">The sequence shown here is derived from an EMBL/GenBank/DDBJ whole genome shotgun (WGS) entry which is preliminary data.</text>
</comment>
<reference evidence="1 2" key="1">
    <citation type="submission" date="2016-11" db="EMBL/GenBank/DDBJ databases">
        <title>Whole genomes of Flavobacteriaceae.</title>
        <authorList>
            <person name="Stine C."/>
            <person name="Li C."/>
            <person name="Tadesse D."/>
        </authorList>
    </citation>
    <scope>NUCLEOTIDE SEQUENCE [LARGE SCALE GENOMIC DNA]</scope>
    <source>
        <strain evidence="1 2">CCUG 60112</strain>
    </source>
</reference>
<name>A0ABX4CYE7_9FLAO</name>
<sequence length="342" mass="39235">MTTRFFFLSSTFLILLSACNKKENTTNTLPKVTAQTATVADTLQAEETSRKESIYLFTVMPKDSSDVAFVSLSDIYPIDNEKDTLTLPNLEKMADADAQYFTFAKNYRKRFLSKTNISETDSLFVYDYAKNKLASFLVKNLKTAAMLNVYSIGDAGPYRNYDYMIGFEINKKLLNGFSDYYRDALVYIGKENPFSKERLKPISWKKIAKKDYPSKALKNNDHALLKNTIAGNTYFYKTESYQYFLQDYLDSNKTIYGRRLLVVDSKTKDVIIEKLFSQSEGTSPAPLNYENGEDSIEQWTGKLFKNKPEVVFGFEYLSFSCPSISVIDKSNEEISIQCDNRH</sequence>
<dbReference type="PROSITE" id="PS51257">
    <property type="entry name" value="PROKAR_LIPOPROTEIN"/>
    <property type="match status" value="1"/>
</dbReference>